<dbReference type="Proteomes" id="UP000886047">
    <property type="component" value="Unassembled WGS sequence"/>
</dbReference>
<accession>A0A831L9X5</accession>
<dbReference type="InterPro" id="IPR025420">
    <property type="entry name" value="DUF4143"/>
</dbReference>
<dbReference type="InterPro" id="IPR041682">
    <property type="entry name" value="AAA_14"/>
</dbReference>
<evidence type="ECO:0000259" key="1">
    <source>
        <dbReference type="Pfam" id="PF13173"/>
    </source>
</evidence>
<dbReference type="PANTHER" id="PTHR43566">
    <property type="entry name" value="CONSERVED PROTEIN"/>
    <property type="match status" value="1"/>
</dbReference>
<evidence type="ECO:0000313" key="3">
    <source>
        <dbReference type="EMBL" id="HDR50739.1"/>
    </source>
</evidence>
<dbReference type="PANTHER" id="PTHR43566:SF2">
    <property type="entry name" value="DUF4143 DOMAIN-CONTAINING PROTEIN"/>
    <property type="match status" value="1"/>
</dbReference>
<name>A0A831L9X5_9BACT</name>
<dbReference type="EMBL" id="DSDK01000216">
    <property type="protein sequence ID" value="HDR50739.1"/>
    <property type="molecule type" value="Genomic_DNA"/>
</dbReference>
<protein>
    <submittedName>
        <fullName evidence="3">ATP-binding protein</fullName>
    </submittedName>
</protein>
<evidence type="ECO:0000259" key="2">
    <source>
        <dbReference type="Pfam" id="PF13635"/>
    </source>
</evidence>
<reference evidence="3" key="1">
    <citation type="journal article" date="2020" name="mSystems">
        <title>Genome- and Community-Level Interaction Insights into Carbon Utilization and Element Cycling Functions of Hydrothermarchaeota in Hydrothermal Sediment.</title>
        <authorList>
            <person name="Zhou Z."/>
            <person name="Liu Y."/>
            <person name="Xu W."/>
            <person name="Pan J."/>
            <person name="Luo Z.H."/>
            <person name="Li M."/>
        </authorList>
    </citation>
    <scope>NUCLEOTIDE SEQUENCE [LARGE SCALE GENOMIC DNA]</scope>
    <source>
        <strain evidence="3">SpSt-1217</strain>
    </source>
</reference>
<proteinExistence type="predicted"/>
<dbReference type="GO" id="GO:0005524">
    <property type="term" value="F:ATP binding"/>
    <property type="evidence" value="ECO:0007669"/>
    <property type="project" value="UniProtKB-KW"/>
</dbReference>
<dbReference type="InterPro" id="IPR027417">
    <property type="entry name" value="P-loop_NTPase"/>
</dbReference>
<gene>
    <name evidence="3" type="ORF">ENN90_03835</name>
</gene>
<keyword evidence="3" id="KW-0067">ATP-binding</keyword>
<dbReference type="SUPFAM" id="SSF52540">
    <property type="entry name" value="P-loop containing nucleoside triphosphate hydrolases"/>
    <property type="match status" value="1"/>
</dbReference>
<keyword evidence="3" id="KW-0547">Nucleotide-binding</keyword>
<dbReference type="Pfam" id="PF13635">
    <property type="entry name" value="DUF4143"/>
    <property type="match status" value="1"/>
</dbReference>
<dbReference type="Pfam" id="PF13173">
    <property type="entry name" value="AAA_14"/>
    <property type="match status" value="1"/>
</dbReference>
<dbReference type="AlphaFoldDB" id="A0A831L9X5"/>
<dbReference type="CDD" id="cd00009">
    <property type="entry name" value="AAA"/>
    <property type="match status" value="1"/>
</dbReference>
<organism evidence="3">
    <name type="scientific">Mariniphaga anaerophila</name>
    <dbReference type="NCBI Taxonomy" id="1484053"/>
    <lineage>
        <taxon>Bacteria</taxon>
        <taxon>Pseudomonadati</taxon>
        <taxon>Bacteroidota</taxon>
        <taxon>Bacteroidia</taxon>
        <taxon>Marinilabiliales</taxon>
        <taxon>Prolixibacteraceae</taxon>
        <taxon>Mariniphaga</taxon>
    </lineage>
</organism>
<comment type="caution">
    <text evidence="3">The sequence shown here is derived from an EMBL/GenBank/DDBJ whole genome shotgun (WGS) entry which is preliminary data.</text>
</comment>
<sequence>MMGPRQCGKTTLARAIAQTTESIIFDLEDPADFNLLSETPKIILQQQKGLVILDEIQRIPELFPLLRVLADETDSPRKFLILGSASPELIQKSSESLAGRIGFIHLTGFKLHEAGFENLEKLWQRGGFPRSYLAPDEPQSFSWRENFIQTFLERDISNYGFNIPPVTLRRFWLMLAHYHGQIWNGAEFARSMGVSEPTVKRYLDILTGTFMIRQLQPWYENIKKRQVKAPKVYIRDSGILHALLGIEKNGLYAHIKSGASWEGFVIEQLLSKIKSRDFFYWRTHSGTELDLMVLKNGKKLGFEVKFSETPKITRSMLSALDDLKLDKLYLVYKGQRELSLDEKIHALPATKIYESDF</sequence>
<feature type="domain" description="AAA" evidence="1">
    <location>
        <begin position="2"/>
        <end position="113"/>
    </location>
</feature>
<dbReference type="Gene3D" id="3.40.50.300">
    <property type="entry name" value="P-loop containing nucleotide triphosphate hydrolases"/>
    <property type="match status" value="1"/>
</dbReference>
<feature type="domain" description="DUF4143" evidence="2">
    <location>
        <begin position="153"/>
        <end position="306"/>
    </location>
</feature>